<feature type="transmembrane region" description="Helical" evidence="6">
    <location>
        <begin position="260"/>
        <end position="281"/>
    </location>
</feature>
<gene>
    <name evidence="8" type="ORF">FHR98_002381</name>
</gene>
<evidence type="ECO:0000313" key="8">
    <source>
        <dbReference type="EMBL" id="MBB3066078.1"/>
    </source>
</evidence>
<keyword evidence="4 6" id="KW-1133">Transmembrane helix</keyword>
<keyword evidence="8" id="KW-0132">Cell division</keyword>
<evidence type="ECO:0000256" key="1">
    <source>
        <dbReference type="ARBA" id="ARBA00004651"/>
    </source>
</evidence>
<proteinExistence type="predicted"/>
<evidence type="ECO:0000256" key="6">
    <source>
        <dbReference type="SAM" id="Phobius"/>
    </source>
</evidence>
<evidence type="ECO:0000256" key="3">
    <source>
        <dbReference type="ARBA" id="ARBA00022692"/>
    </source>
</evidence>
<feature type="domain" description="ABC3 transporter permease C-terminal" evidence="7">
    <location>
        <begin position="170"/>
        <end position="282"/>
    </location>
</feature>
<comment type="subcellular location">
    <subcellularLocation>
        <location evidence="1">Cell membrane</location>
        <topology evidence="1">Multi-pass membrane protein</topology>
    </subcellularLocation>
</comment>
<dbReference type="InterPro" id="IPR004513">
    <property type="entry name" value="FtsX"/>
</dbReference>
<dbReference type="GO" id="GO:0005886">
    <property type="term" value="C:plasma membrane"/>
    <property type="evidence" value="ECO:0007669"/>
    <property type="project" value="UniProtKB-SubCell"/>
</dbReference>
<protein>
    <submittedName>
        <fullName evidence="8">Cell division transport system permease protein</fullName>
    </submittedName>
</protein>
<evidence type="ECO:0000313" key="9">
    <source>
        <dbReference type="Proteomes" id="UP000581135"/>
    </source>
</evidence>
<dbReference type="GO" id="GO:0051301">
    <property type="term" value="P:cell division"/>
    <property type="evidence" value="ECO:0007669"/>
    <property type="project" value="UniProtKB-KW"/>
</dbReference>
<keyword evidence="2" id="KW-1003">Cell membrane</keyword>
<keyword evidence="3 6" id="KW-0812">Transmembrane</keyword>
<feature type="transmembrane region" description="Helical" evidence="6">
    <location>
        <begin position="163"/>
        <end position="186"/>
    </location>
</feature>
<evidence type="ECO:0000256" key="4">
    <source>
        <dbReference type="ARBA" id="ARBA00022989"/>
    </source>
</evidence>
<keyword evidence="8" id="KW-0131">Cell cycle</keyword>
<evidence type="ECO:0000256" key="2">
    <source>
        <dbReference type="ARBA" id="ARBA00022475"/>
    </source>
</evidence>
<keyword evidence="9" id="KW-1185">Reference proteome</keyword>
<evidence type="ECO:0000259" key="7">
    <source>
        <dbReference type="Pfam" id="PF02687"/>
    </source>
</evidence>
<accession>A0A839SUS6</accession>
<evidence type="ECO:0000256" key="5">
    <source>
        <dbReference type="ARBA" id="ARBA00023136"/>
    </source>
</evidence>
<comment type="caution">
    <text evidence="8">The sequence shown here is derived from an EMBL/GenBank/DDBJ whole genome shotgun (WGS) entry which is preliminary data.</text>
</comment>
<dbReference type="EMBL" id="JACHXA010000006">
    <property type="protein sequence ID" value="MBB3066078.1"/>
    <property type="molecule type" value="Genomic_DNA"/>
</dbReference>
<feature type="transmembrane region" description="Helical" evidence="6">
    <location>
        <begin position="20"/>
        <end position="39"/>
    </location>
</feature>
<dbReference type="PANTHER" id="PTHR47755:SF1">
    <property type="entry name" value="CELL DIVISION PROTEIN FTSX"/>
    <property type="match status" value="1"/>
</dbReference>
<dbReference type="GO" id="GO:0032153">
    <property type="term" value="C:cell division site"/>
    <property type="evidence" value="ECO:0007669"/>
    <property type="project" value="TreeGrafter"/>
</dbReference>
<dbReference type="AlphaFoldDB" id="A0A839SUS6"/>
<dbReference type="InterPro" id="IPR003838">
    <property type="entry name" value="ABC3_permease_C"/>
</dbReference>
<dbReference type="PANTHER" id="PTHR47755">
    <property type="entry name" value="CELL DIVISION PROTEIN FTSX"/>
    <property type="match status" value="1"/>
</dbReference>
<keyword evidence="5 6" id="KW-0472">Membrane</keyword>
<organism evidence="8 9">
    <name type="scientific">Limibacillus halophilus</name>
    <dbReference type="NCBI Taxonomy" id="1579333"/>
    <lineage>
        <taxon>Bacteria</taxon>
        <taxon>Pseudomonadati</taxon>
        <taxon>Pseudomonadota</taxon>
        <taxon>Alphaproteobacteria</taxon>
        <taxon>Rhodospirillales</taxon>
        <taxon>Rhodovibrionaceae</taxon>
        <taxon>Limibacillus</taxon>
    </lineage>
</organism>
<dbReference type="RefSeq" id="WP_183416894.1">
    <property type="nucleotide sequence ID" value="NZ_JACHXA010000006.1"/>
</dbReference>
<feature type="transmembrane region" description="Helical" evidence="6">
    <location>
        <begin position="219"/>
        <end position="240"/>
    </location>
</feature>
<sequence>MIWRSDVPLQRDPSARFLPLLVGFMVFLAALALGASLAMNRVVGEWETAFTGKLTVQLPPPEESGGDQKQRLDKVVALLEAVPEVTDLRVLPEAETRALVEPWLGAGANVEELPIPDLIAVSFDSGSSPDVTGLAIRIEEAVPGATLDNHQQWLSDVLESMRLLEIVALLVVIVVGIAAVLAVIFVTRTGLAIHRDVIQLLHLIGAKDSYVAQQFQRHALVLGLKGGIIGLLLALPAIFLIGKFLGSSQTAILPTVDFGWFEWTALVSLPFLAALIANLTARRTVMRTLSRLS</sequence>
<dbReference type="Proteomes" id="UP000581135">
    <property type="component" value="Unassembled WGS sequence"/>
</dbReference>
<dbReference type="Pfam" id="PF02687">
    <property type="entry name" value="FtsX"/>
    <property type="match status" value="1"/>
</dbReference>
<name>A0A839SUS6_9PROT</name>
<reference evidence="8 9" key="1">
    <citation type="submission" date="2020-08" db="EMBL/GenBank/DDBJ databases">
        <title>Genomic Encyclopedia of Type Strains, Phase III (KMG-III): the genomes of soil and plant-associated and newly described type strains.</title>
        <authorList>
            <person name="Whitman W."/>
        </authorList>
    </citation>
    <scope>NUCLEOTIDE SEQUENCE [LARGE SCALE GENOMIC DNA]</scope>
    <source>
        <strain evidence="8 9">CECT 8803</strain>
    </source>
</reference>